<feature type="compositionally biased region" description="Pro residues" evidence="1">
    <location>
        <begin position="191"/>
        <end position="219"/>
    </location>
</feature>
<feature type="region of interest" description="Disordered" evidence="1">
    <location>
        <begin position="151"/>
        <end position="249"/>
    </location>
</feature>
<dbReference type="Pfam" id="PF13464">
    <property type="entry name" value="RodZ_C"/>
    <property type="match status" value="1"/>
</dbReference>
<feature type="domain" description="HTH cro/C1-type" evidence="3">
    <location>
        <begin position="26"/>
        <end position="86"/>
    </location>
</feature>
<dbReference type="PROSITE" id="PS50943">
    <property type="entry name" value="HTH_CROC1"/>
    <property type="match status" value="1"/>
</dbReference>
<dbReference type="AlphaFoldDB" id="A0A426QH49"/>
<keyword evidence="5" id="KW-1185">Reference proteome</keyword>
<sequence>MTETPESTESEPTATTADTAGVGARLREVREHKGISPAEVAAQLHLNEQTIVALEQDDRSRLPAPIYVRGYVRAYARLLGLDEEELLARYQPAESPELRTVGMPPQAQPALRSARMPWRLLGTLVLLVALAGLAVFVLPGLWERFTTAGDPEASTAGEVSDLEPLPVPSGSPRSEAGDSRVRLPALTAPSDPRPAPGTPGRPESMPEPPPVPEPPPASESPPVAESPPAASAPVAPARPEVPPAPAEAGPQQLQLRLQLSQDSWISIRNAAGERLLVGLYQAGSEHRISGRPPLQVVLGNAAGVELTVDGEPYSLSGYDPGSVARFTLE</sequence>
<accession>A0A426QH49</accession>
<dbReference type="EMBL" id="QZMU01000001">
    <property type="protein sequence ID" value="RRQ21088.1"/>
    <property type="molecule type" value="Genomic_DNA"/>
</dbReference>
<evidence type="ECO:0000256" key="2">
    <source>
        <dbReference type="SAM" id="Phobius"/>
    </source>
</evidence>
<feature type="transmembrane region" description="Helical" evidence="2">
    <location>
        <begin position="120"/>
        <end position="142"/>
    </location>
</feature>
<evidence type="ECO:0000259" key="3">
    <source>
        <dbReference type="PROSITE" id="PS50943"/>
    </source>
</evidence>
<evidence type="ECO:0000313" key="4">
    <source>
        <dbReference type="EMBL" id="RRQ21088.1"/>
    </source>
</evidence>
<dbReference type="PANTHER" id="PTHR34475:SF1">
    <property type="entry name" value="CYTOSKELETON PROTEIN RODZ"/>
    <property type="match status" value="1"/>
</dbReference>
<dbReference type="InterPro" id="IPR001387">
    <property type="entry name" value="Cro/C1-type_HTH"/>
</dbReference>
<comment type="caution">
    <text evidence="4">The sequence shown here is derived from an EMBL/GenBank/DDBJ whole genome shotgun (WGS) entry which is preliminary data.</text>
</comment>
<keyword evidence="2" id="KW-0472">Membrane</keyword>
<reference evidence="4 5" key="1">
    <citation type="journal article" date="2010" name="Int. J. Syst. Evol. Microbiol.">
        <title>Thiohalobacter thiocyanaticus gen. nov., sp. nov., a moderately halophilic, sulfur-oxidizing gammaproteobacterium from hypersaline lakes, that utilizes thiocyanate.</title>
        <authorList>
            <person name="Sorokin D.Y."/>
            <person name="Kovaleva O.L."/>
            <person name="Tourova T.P."/>
            <person name="Muyzer G."/>
        </authorList>
    </citation>
    <scope>NUCLEOTIDE SEQUENCE [LARGE SCALE GENOMIC DNA]</scope>
    <source>
        <strain evidence="4 5">Hrh1</strain>
    </source>
</reference>
<keyword evidence="2" id="KW-0812">Transmembrane</keyword>
<dbReference type="OrthoDB" id="9790252at2"/>
<proteinExistence type="predicted"/>
<evidence type="ECO:0000256" key="1">
    <source>
        <dbReference type="SAM" id="MobiDB-lite"/>
    </source>
</evidence>
<dbReference type="SMART" id="SM00530">
    <property type="entry name" value="HTH_XRE"/>
    <property type="match status" value="1"/>
</dbReference>
<name>A0A426QH49_9GAMM</name>
<dbReference type="InterPro" id="IPR010982">
    <property type="entry name" value="Lambda_DNA-bd_dom_sf"/>
</dbReference>
<dbReference type="InterPro" id="IPR025194">
    <property type="entry name" value="RodZ-like_C"/>
</dbReference>
<evidence type="ECO:0000313" key="5">
    <source>
        <dbReference type="Proteomes" id="UP000287798"/>
    </source>
</evidence>
<dbReference type="InterPro" id="IPR050400">
    <property type="entry name" value="Bact_Cytoskel_RodZ"/>
</dbReference>
<protein>
    <submittedName>
        <fullName evidence="4">Helix-turn-helix domain-containing protein</fullName>
    </submittedName>
</protein>
<dbReference type="RefSeq" id="WP_125180303.1">
    <property type="nucleotide sequence ID" value="NZ_QZMU01000001.1"/>
</dbReference>
<dbReference type="GO" id="GO:0003677">
    <property type="term" value="F:DNA binding"/>
    <property type="evidence" value="ECO:0007669"/>
    <property type="project" value="InterPro"/>
</dbReference>
<dbReference type="Pfam" id="PF13413">
    <property type="entry name" value="HTH_25"/>
    <property type="match status" value="1"/>
</dbReference>
<dbReference type="PANTHER" id="PTHR34475">
    <property type="match status" value="1"/>
</dbReference>
<dbReference type="Gene3D" id="1.10.260.40">
    <property type="entry name" value="lambda repressor-like DNA-binding domains"/>
    <property type="match status" value="1"/>
</dbReference>
<dbReference type="CDD" id="cd00093">
    <property type="entry name" value="HTH_XRE"/>
    <property type="match status" value="1"/>
</dbReference>
<dbReference type="Proteomes" id="UP000287798">
    <property type="component" value="Unassembled WGS sequence"/>
</dbReference>
<feature type="region of interest" description="Disordered" evidence="1">
    <location>
        <begin position="1"/>
        <end position="21"/>
    </location>
</feature>
<dbReference type="SUPFAM" id="SSF47413">
    <property type="entry name" value="lambda repressor-like DNA-binding domains"/>
    <property type="match status" value="1"/>
</dbReference>
<keyword evidence="2" id="KW-1133">Transmembrane helix</keyword>
<feature type="compositionally biased region" description="Low complexity" evidence="1">
    <location>
        <begin position="220"/>
        <end position="238"/>
    </location>
</feature>
<gene>
    <name evidence="4" type="ORF">D6C00_03345</name>
</gene>
<organism evidence="4 5">
    <name type="scientific">Thiohalobacter thiocyanaticus</name>
    <dbReference type="NCBI Taxonomy" id="585455"/>
    <lineage>
        <taxon>Bacteria</taxon>
        <taxon>Pseudomonadati</taxon>
        <taxon>Pseudomonadota</taxon>
        <taxon>Gammaproteobacteria</taxon>
        <taxon>Thiohalobacterales</taxon>
        <taxon>Thiohalobacteraceae</taxon>
        <taxon>Thiohalobacter</taxon>
    </lineage>
</organism>